<dbReference type="GO" id="GO:0003908">
    <property type="term" value="F:methylated-DNA-[protein]-cysteine S-methyltransferase activity"/>
    <property type="evidence" value="ECO:0007669"/>
    <property type="project" value="UniProtKB-EC"/>
</dbReference>
<gene>
    <name evidence="10" type="ORF">SAMN05216498_2342</name>
</gene>
<name>A0A1H0BPW9_9BACI</name>
<keyword evidence="6" id="KW-0227">DNA damage</keyword>
<dbReference type="InterPro" id="IPR036631">
    <property type="entry name" value="MGMT_N_sf"/>
</dbReference>
<dbReference type="InterPro" id="IPR001497">
    <property type="entry name" value="MethylDNA_cys_MeTrfase_AS"/>
</dbReference>
<keyword evidence="4 10" id="KW-0489">Methyltransferase</keyword>
<dbReference type="Gene3D" id="3.30.160.70">
    <property type="entry name" value="Methylated DNA-protein cysteine methyltransferase domain"/>
    <property type="match status" value="1"/>
</dbReference>
<evidence type="ECO:0000256" key="1">
    <source>
        <dbReference type="ARBA" id="ARBA00001286"/>
    </source>
</evidence>
<dbReference type="SUPFAM" id="SSF53155">
    <property type="entry name" value="Methylated DNA-protein cysteine methyltransferase domain"/>
    <property type="match status" value="1"/>
</dbReference>
<keyword evidence="11" id="KW-1185">Reference proteome</keyword>
<comment type="catalytic activity">
    <reaction evidence="8">
        <text>a 6-O-methyl-2'-deoxyguanosine in DNA + L-cysteinyl-[protein] = S-methyl-L-cysteinyl-[protein] + a 2'-deoxyguanosine in DNA</text>
        <dbReference type="Rhea" id="RHEA:24000"/>
        <dbReference type="Rhea" id="RHEA-COMP:10131"/>
        <dbReference type="Rhea" id="RHEA-COMP:10132"/>
        <dbReference type="Rhea" id="RHEA-COMP:11367"/>
        <dbReference type="Rhea" id="RHEA-COMP:11368"/>
        <dbReference type="ChEBI" id="CHEBI:29950"/>
        <dbReference type="ChEBI" id="CHEBI:82612"/>
        <dbReference type="ChEBI" id="CHEBI:85445"/>
        <dbReference type="ChEBI" id="CHEBI:85448"/>
        <dbReference type="EC" id="2.1.1.63"/>
    </reaction>
</comment>
<dbReference type="GO" id="GO:0032259">
    <property type="term" value="P:methylation"/>
    <property type="evidence" value="ECO:0007669"/>
    <property type="project" value="UniProtKB-KW"/>
</dbReference>
<dbReference type="OrthoDB" id="9802228at2"/>
<dbReference type="PROSITE" id="PS00374">
    <property type="entry name" value="MGMT"/>
    <property type="match status" value="1"/>
</dbReference>
<comment type="catalytic activity">
    <reaction evidence="1">
        <text>a 4-O-methyl-thymidine in DNA + L-cysteinyl-[protein] = a thymidine in DNA + S-methyl-L-cysteinyl-[protein]</text>
        <dbReference type="Rhea" id="RHEA:53428"/>
        <dbReference type="Rhea" id="RHEA-COMP:10131"/>
        <dbReference type="Rhea" id="RHEA-COMP:10132"/>
        <dbReference type="Rhea" id="RHEA-COMP:13555"/>
        <dbReference type="Rhea" id="RHEA-COMP:13556"/>
        <dbReference type="ChEBI" id="CHEBI:29950"/>
        <dbReference type="ChEBI" id="CHEBI:82612"/>
        <dbReference type="ChEBI" id="CHEBI:137386"/>
        <dbReference type="ChEBI" id="CHEBI:137387"/>
        <dbReference type="EC" id="2.1.1.63"/>
    </reaction>
</comment>
<evidence type="ECO:0000256" key="7">
    <source>
        <dbReference type="ARBA" id="ARBA00023204"/>
    </source>
</evidence>
<dbReference type="Proteomes" id="UP000199334">
    <property type="component" value="Unassembled WGS sequence"/>
</dbReference>
<feature type="domain" description="Methylated-DNA-[protein]-cysteine S-methyltransferase DNA binding" evidence="9">
    <location>
        <begin position="78"/>
        <end position="158"/>
    </location>
</feature>
<organism evidence="10 11">
    <name type="scientific">Tenuibacillus multivorans</name>
    <dbReference type="NCBI Taxonomy" id="237069"/>
    <lineage>
        <taxon>Bacteria</taxon>
        <taxon>Bacillati</taxon>
        <taxon>Bacillota</taxon>
        <taxon>Bacilli</taxon>
        <taxon>Bacillales</taxon>
        <taxon>Bacillaceae</taxon>
        <taxon>Tenuibacillus</taxon>
    </lineage>
</organism>
<dbReference type="RefSeq" id="WP_093856766.1">
    <property type="nucleotide sequence ID" value="NZ_BJVZ01000008.1"/>
</dbReference>
<dbReference type="FunFam" id="1.10.10.10:FF:000214">
    <property type="entry name" value="Methylated-DNA--protein-cysteine methyltransferase"/>
    <property type="match status" value="1"/>
</dbReference>
<dbReference type="Pfam" id="PF01035">
    <property type="entry name" value="DNA_binding_1"/>
    <property type="match status" value="1"/>
</dbReference>
<evidence type="ECO:0000256" key="4">
    <source>
        <dbReference type="ARBA" id="ARBA00022603"/>
    </source>
</evidence>
<dbReference type="CDD" id="cd06445">
    <property type="entry name" value="ATase"/>
    <property type="match status" value="1"/>
</dbReference>
<keyword evidence="5 10" id="KW-0808">Transferase</keyword>
<proteinExistence type="inferred from homology"/>
<dbReference type="STRING" id="237069.SAMN05216498_2342"/>
<dbReference type="NCBIfam" id="TIGR00589">
    <property type="entry name" value="ogt"/>
    <property type="match status" value="1"/>
</dbReference>
<evidence type="ECO:0000313" key="11">
    <source>
        <dbReference type="Proteomes" id="UP000199334"/>
    </source>
</evidence>
<dbReference type="AlphaFoldDB" id="A0A1H0BPW9"/>
<dbReference type="Gene3D" id="1.10.10.10">
    <property type="entry name" value="Winged helix-like DNA-binding domain superfamily/Winged helix DNA-binding domain"/>
    <property type="match status" value="1"/>
</dbReference>
<dbReference type="EC" id="2.1.1.63" evidence="3"/>
<comment type="similarity">
    <text evidence="2">Belongs to the MGMT family.</text>
</comment>
<keyword evidence="7" id="KW-0234">DNA repair</keyword>
<evidence type="ECO:0000256" key="8">
    <source>
        <dbReference type="ARBA" id="ARBA00049348"/>
    </source>
</evidence>
<evidence type="ECO:0000256" key="2">
    <source>
        <dbReference type="ARBA" id="ARBA00008711"/>
    </source>
</evidence>
<evidence type="ECO:0000259" key="9">
    <source>
        <dbReference type="Pfam" id="PF01035"/>
    </source>
</evidence>
<evidence type="ECO:0000313" key="10">
    <source>
        <dbReference type="EMBL" id="SDN47696.1"/>
    </source>
</evidence>
<dbReference type="PANTHER" id="PTHR10815:SF5">
    <property type="entry name" value="METHYLATED-DNA--PROTEIN-CYSTEINE METHYLTRANSFERASE"/>
    <property type="match status" value="1"/>
</dbReference>
<reference evidence="10 11" key="1">
    <citation type="submission" date="2016-10" db="EMBL/GenBank/DDBJ databases">
        <authorList>
            <person name="de Groot N.N."/>
        </authorList>
    </citation>
    <scope>NUCLEOTIDE SEQUENCE [LARGE SCALE GENOMIC DNA]</scope>
    <source>
        <strain evidence="10 11">CGMCC 1.3442</strain>
    </source>
</reference>
<dbReference type="InterPro" id="IPR014048">
    <property type="entry name" value="MethylDNA_cys_MeTrfase_DNA-bd"/>
</dbReference>
<dbReference type="SUPFAM" id="SSF46767">
    <property type="entry name" value="Methylated DNA-protein cysteine methyltransferase, C-terminal domain"/>
    <property type="match status" value="1"/>
</dbReference>
<protein>
    <recommendedName>
        <fullName evidence="3">methylated-DNA--[protein]-cysteine S-methyltransferase</fullName>
        <ecNumber evidence="3">2.1.1.63</ecNumber>
    </recommendedName>
</protein>
<sequence>MIIYDECQTKIGHLRYIFNEDGALERIVLTDDLWHALTAKQTMKRNHELGKPVCQQFKEYVHGDRSQFDLSYELLGTPFQKQTWQALRNIPYGGIRTYSEIANSIGRPKAIRAVGQANAGNPLPILFPCHRVIGSNKKLTGYAGGMDMKKQLLEIEGAEIS</sequence>
<evidence type="ECO:0000256" key="5">
    <source>
        <dbReference type="ARBA" id="ARBA00022679"/>
    </source>
</evidence>
<dbReference type="InterPro" id="IPR036217">
    <property type="entry name" value="MethylDNA_cys_MeTrfase_DNAb"/>
</dbReference>
<dbReference type="InterPro" id="IPR036388">
    <property type="entry name" value="WH-like_DNA-bd_sf"/>
</dbReference>
<evidence type="ECO:0000256" key="6">
    <source>
        <dbReference type="ARBA" id="ARBA00022763"/>
    </source>
</evidence>
<dbReference type="EMBL" id="FNIG01000005">
    <property type="protein sequence ID" value="SDN47696.1"/>
    <property type="molecule type" value="Genomic_DNA"/>
</dbReference>
<accession>A0A1H0BPW9</accession>
<evidence type="ECO:0000256" key="3">
    <source>
        <dbReference type="ARBA" id="ARBA00011918"/>
    </source>
</evidence>
<dbReference type="PANTHER" id="PTHR10815">
    <property type="entry name" value="METHYLATED-DNA--PROTEIN-CYSTEINE METHYLTRANSFERASE"/>
    <property type="match status" value="1"/>
</dbReference>
<dbReference type="GO" id="GO:0006281">
    <property type="term" value="P:DNA repair"/>
    <property type="evidence" value="ECO:0007669"/>
    <property type="project" value="UniProtKB-KW"/>
</dbReference>